<organism evidence="1 2">
    <name type="scientific">Filobasidium floriforme</name>
    <dbReference type="NCBI Taxonomy" id="5210"/>
    <lineage>
        <taxon>Eukaryota</taxon>
        <taxon>Fungi</taxon>
        <taxon>Dikarya</taxon>
        <taxon>Basidiomycota</taxon>
        <taxon>Agaricomycotina</taxon>
        <taxon>Tremellomycetes</taxon>
        <taxon>Filobasidiales</taxon>
        <taxon>Filobasidiaceae</taxon>
        <taxon>Filobasidium</taxon>
    </lineage>
</organism>
<comment type="caution">
    <text evidence="1">The sequence shown here is derived from an EMBL/GenBank/DDBJ whole genome shotgun (WGS) entry which is preliminary data.</text>
</comment>
<reference evidence="1" key="1">
    <citation type="submission" date="2020-04" db="EMBL/GenBank/DDBJ databases">
        <title>Analysis of mating type loci in Filobasidium floriforme.</title>
        <authorList>
            <person name="Nowrousian M."/>
        </authorList>
    </citation>
    <scope>NUCLEOTIDE SEQUENCE</scope>
    <source>
        <strain evidence="1">CBS 6242</strain>
    </source>
</reference>
<keyword evidence="2" id="KW-1185">Reference proteome</keyword>
<dbReference type="EMBL" id="JABELV010000117">
    <property type="protein sequence ID" value="KAG7530475.1"/>
    <property type="molecule type" value="Genomic_DNA"/>
</dbReference>
<accession>A0A8K0NPC4</accession>
<name>A0A8K0NPC4_9TREE</name>
<dbReference type="Proteomes" id="UP000812966">
    <property type="component" value="Unassembled WGS sequence"/>
</dbReference>
<protein>
    <submittedName>
        <fullName evidence="1">Uncharacterized protein</fullName>
    </submittedName>
</protein>
<proteinExistence type="predicted"/>
<sequence>MRCGIVFYYPNIWDALGRKNGMPGSSSGGLLPLAMSPWCTPEPSEDWEKNKPEMIVFHNYWADLDTCMKDRYLFIEEEFGDPHLDEKAKTDVLPIESFTTRTFYNATGTKEDHNPYIFNKPADAGYVFGLLKEYADANRNGTVPNPWKYGIAAKEWMDWTDVGNFWGYNYQDGSRLPPPESGYPRCAEDFDAKDKRIC</sequence>
<evidence type="ECO:0000313" key="1">
    <source>
        <dbReference type="EMBL" id="KAG7530475.1"/>
    </source>
</evidence>
<gene>
    <name evidence="1" type="ORF">FFLO_05016</name>
</gene>
<dbReference type="AlphaFoldDB" id="A0A8K0NPC4"/>
<evidence type="ECO:0000313" key="2">
    <source>
        <dbReference type="Proteomes" id="UP000812966"/>
    </source>
</evidence>